<dbReference type="CDD" id="cd07377">
    <property type="entry name" value="WHTH_GntR"/>
    <property type="match status" value="1"/>
</dbReference>
<dbReference type="PROSITE" id="PS50949">
    <property type="entry name" value="HTH_GNTR"/>
    <property type="match status" value="1"/>
</dbReference>
<dbReference type="SUPFAM" id="SSF46785">
    <property type="entry name" value="Winged helix' DNA-binding domain"/>
    <property type="match status" value="1"/>
</dbReference>
<name>A0A163M0I4_9BACL</name>
<evidence type="ECO:0000256" key="2">
    <source>
        <dbReference type="ARBA" id="ARBA00023125"/>
    </source>
</evidence>
<comment type="caution">
    <text evidence="5">The sequence shown here is derived from an EMBL/GenBank/DDBJ whole genome shotgun (WGS) entry which is preliminary data.</text>
</comment>
<dbReference type="KEGG" id="pglu:A3958_22490"/>
<feature type="domain" description="HTH gntR-type" evidence="4">
    <location>
        <begin position="4"/>
        <end position="71"/>
    </location>
</feature>
<accession>A0A163M0I4</accession>
<keyword evidence="3" id="KW-0804">Transcription</keyword>
<dbReference type="SMART" id="SM00345">
    <property type="entry name" value="HTH_GNTR"/>
    <property type="match status" value="1"/>
</dbReference>
<evidence type="ECO:0000313" key="6">
    <source>
        <dbReference type="Proteomes" id="UP000076796"/>
    </source>
</evidence>
<dbReference type="InterPro" id="IPR000524">
    <property type="entry name" value="Tscrpt_reg_HTH_GntR"/>
</dbReference>
<protein>
    <recommendedName>
        <fullName evidence="4">HTH gntR-type domain-containing protein</fullName>
    </recommendedName>
</protein>
<evidence type="ECO:0000259" key="4">
    <source>
        <dbReference type="PROSITE" id="PS50949"/>
    </source>
</evidence>
<organism evidence="5 6">
    <name type="scientific">Paenibacillus glucanolyticus</name>
    <dbReference type="NCBI Taxonomy" id="59843"/>
    <lineage>
        <taxon>Bacteria</taxon>
        <taxon>Bacillati</taxon>
        <taxon>Bacillota</taxon>
        <taxon>Bacilli</taxon>
        <taxon>Bacillales</taxon>
        <taxon>Paenibacillaceae</taxon>
        <taxon>Paenibacillus</taxon>
    </lineage>
</organism>
<dbReference type="GO" id="GO:0003677">
    <property type="term" value="F:DNA binding"/>
    <property type="evidence" value="ECO:0007669"/>
    <property type="project" value="UniProtKB-KW"/>
</dbReference>
<evidence type="ECO:0000256" key="1">
    <source>
        <dbReference type="ARBA" id="ARBA00023015"/>
    </source>
</evidence>
<dbReference type="PRINTS" id="PR00035">
    <property type="entry name" value="HTHGNTR"/>
</dbReference>
<dbReference type="OrthoDB" id="368257at2"/>
<evidence type="ECO:0000256" key="3">
    <source>
        <dbReference type="ARBA" id="ARBA00023163"/>
    </source>
</evidence>
<dbReference type="PANTHER" id="PTHR43537:SF45">
    <property type="entry name" value="GNTR FAMILY REGULATORY PROTEIN"/>
    <property type="match status" value="1"/>
</dbReference>
<evidence type="ECO:0000313" key="5">
    <source>
        <dbReference type="EMBL" id="KZS48633.1"/>
    </source>
</evidence>
<dbReference type="Proteomes" id="UP000076796">
    <property type="component" value="Unassembled WGS sequence"/>
</dbReference>
<dbReference type="GeneID" id="97555799"/>
<dbReference type="EMBL" id="LWMH01000001">
    <property type="protein sequence ID" value="KZS48633.1"/>
    <property type="molecule type" value="Genomic_DNA"/>
</dbReference>
<dbReference type="STRING" id="59843.A3958_22490"/>
<keyword evidence="6" id="KW-1185">Reference proteome</keyword>
<dbReference type="InterPro" id="IPR008920">
    <property type="entry name" value="TF_FadR/GntR_C"/>
</dbReference>
<dbReference type="Gene3D" id="1.10.10.10">
    <property type="entry name" value="Winged helix-like DNA-binding domain superfamily/Winged helix DNA-binding domain"/>
    <property type="match status" value="1"/>
</dbReference>
<proteinExistence type="predicted"/>
<dbReference type="PANTHER" id="PTHR43537">
    <property type="entry name" value="TRANSCRIPTIONAL REGULATOR, GNTR FAMILY"/>
    <property type="match status" value="1"/>
</dbReference>
<dbReference type="RefSeq" id="WP_006210838.1">
    <property type="nucleotide sequence ID" value="NZ_CBCSBX010000001.1"/>
</dbReference>
<sequence>MNKISLVDTAYLLLRERMVLGELMPGTLLSENELAEEYQMSRTPVRHAIARLESEGYVTSLKNRGVLVKEVSSKEFLDLIEQIQSMLFYCFEIMKDPKREIRLNLESLAAHVEAQRIAEQMDDYPLYTKHHFLLMREIVESLGNGVMLSTFDSFRDKLCMYAIVRFKQTPHIKHYSAIGINRDTLQALSSHDYGAAQAVVLSLSRISRERMLATGRF</sequence>
<dbReference type="AlphaFoldDB" id="A0A163M0I4"/>
<dbReference type="InterPro" id="IPR036390">
    <property type="entry name" value="WH_DNA-bd_sf"/>
</dbReference>
<dbReference type="InterPro" id="IPR036388">
    <property type="entry name" value="WH-like_DNA-bd_sf"/>
</dbReference>
<keyword evidence="2" id="KW-0238">DNA-binding</keyword>
<keyword evidence="1" id="KW-0805">Transcription regulation</keyword>
<dbReference type="SUPFAM" id="SSF48008">
    <property type="entry name" value="GntR ligand-binding domain-like"/>
    <property type="match status" value="1"/>
</dbReference>
<dbReference type="GO" id="GO:0003700">
    <property type="term" value="F:DNA-binding transcription factor activity"/>
    <property type="evidence" value="ECO:0007669"/>
    <property type="project" value="InterPro"/>
</dbReference>
<reference evidence="5" key="1">
    <citation type="journal article" date="2016" name="Genome Announc.">
        <title>Draft genomes of two strains of Paenibacillus glucanolyticus with capability to degrade lignocellulose.</title>
        <authorList>
            <person name="Mathews S.L."/>
            <person name="Pawlak J."/>
            <person name="Grunden A.M."/>
        </authorList>
    </citation>
    <scope>NUCLEOTIDE SEQUENCE [LARGE SCALE GENOMIC DNA]</scope>
    <source>
        <strain evidence="5">SLM1</strain>
    </source>
</reference>
<dbReference type="Pfam" id="PF00392">
    <property type="entry name" value="GntR"/>
    <property type="match status" value="1"/>
</dbReference>
<gene>
    <name evidence="5" type="ORF">AWU65_23215</name>
</gene>